<dbReference type="EMBL" id="CP118246">
    <property type="protein sequence ID" value="WDR01368.1"/>
    <property type="molecule type" value="Genomic_DNA"/>
</dbReference>
<sequence>MAEQLKADAAQRRLSNVRFVDPVPKAEALWLVDACDIGYAGGKDFPRLYKFGTSFNKIVDFMRMGLPVLLPFSSANGPAARSGAGICADNGEAESVAKVFTQLLDMSPEDRAAMGERGRAFVAEQLNYDKVAADYIAAIERTQKRRSGA</sequence>
<organism evidence="1 2">
    <name type="scientific">Devosia algicola</name>
    <dbReference type="NCBI Taxonomy" id="3026418"/>
    <lineage>
        <taxon>Bacteria</taxon>
        <taxon>Pseudomonadati</taxon>
        <taxon>Pseudomonadota</taxon>
        <taxon>Alphaproteobacteria</taxon>
        <taxon>Hyphomicrobiales</taxon>
        <taxon>Devosiaceae</taxon>
        <taxon>Devosia</taxon>
    </lineage>
</organism>
<dbReference type="RefSeq" id="WP_282217779.1">
    <property type="nucleotide sequence ID" value="NZ_CP118246.1"/>
</dbReference>
<dbReference type="Proteomes" id="UP001220530">
    <property type="component" value="Chromosome"/>
</dbReference>
<keyword evidence="2" id="KW-1185">Reference proteome</keyword>
<proteinExistence type="predicted"/>
<accession>A0ABY7YJD4</accession>
<dbReference type="Gene3D" id="3.40.50.2000">
    <property type="entry name" value="Glycogen Phosphorylase B"/>
    <property type="match status" value="1"/>
</dbReference>
<reference evidence="1 2" key="1">
    <citation type="submission" date="2023-02" db="EMBL/GenBank/DDBJ databases">
        <title>Devosia algicola sp. nov., isolated from the phycosphere of marine algae.</title>
        <authorList>
            <person name="Kim J.M."/>
            <person name="Lee J.K."/>
            <person name="Choi B.J."/>
            <person name="Bayburt H."/>
            <person name="Jeon C.O."/>
        </authorList>
    </citation>
    <scope>NUCLEOTIDE SEQUENCE [LARGE SCALE GENOMIC DNA]</scope>
    <source>
        <strain evidence="1 2">G20-9</strain>
    </source>
</reference>
<evidence type="ECO:0000313" key="2">
    <source>
        <dbReference type="Proteomes" id="UP001220530"/>
    </source>
</evidence>
<evidence type="ECO:0000313" key="1">
    <source>
        <dbReference type="EMBL" id="WDR01368.1"/>
    </source>
</evidence>
<evidence type="ECO:0008006" key="3">
    <source>
        <dbReference type="Google" id="ProtNLM"/>
    </source>
</evidence>
<protein>
    <recommendedName>
        <fullName evidence="3">Glycosyltransferase</fullName>
    </recommendedName>
</protein>
<gene>
    <name evidence="1" type="ORF">PSQ19_11075</name>
</gene>
<name>A0ABY7YJD4_9HYPH</name>
<dbReference type="SUPFAM" id="SSF53756">
    <property type="entry name" value="UDP-Glycosyltransferase/glycogen phosphorylase"/>
    <property type="match status" value="1"/>
</dbReference>